<dbReference type="InterPro" id="IPR005829">
    <property type="entry name" value="Sugar_transporter_CS"/>
</dbReference>
<reference evidence="10" key="1">
    <citation type="journal article" date="2019" name="Int. J. Syst. Evol. Microbiol.">
        <title>The Global Catalogue of Microorganisms (GCM) 10K type strain sequencing project: providing services to taxonomists for standard genome sequencing and annotation.</title>
        <authorList>
            <consortium name="The Broad Institute Genomics Platform"/>
            <consortium name="The Broad Institute Genome Sequencing Center for Infectious Disease"/>
            <person name="Wu L."/>
            <person name="Ma J."/>
        </authorList>
    </citation>
    <scope>NUCLEOTIDE SEQUENCE [LARGE SCALE GENOMIC DNA]</scope>
    <source>
        <strain evidence="10">JCM 9687</strain>
    </source>
</reference>
<dbReference type="RefSeq" id="WP_258344216.1">
    <property type="nucleotide sequence ID" value="NZ_BAAAYK010000038.1"/>
</dbReference>
<evidence type="ECO:0000256" key="3">
    <source>
        <dbReference type="ARBA" id="ARBA00022475"/>
    </source>
</evidence>
<comment type="subcellular location">
    <subcellularLocation>
        <location evidence="1">Cell membrane</location>
        <topology evidence="1">Multi-pass membrane protein</topology>
    </subcellularLocation>
</comment>
<dbReference type="PROSITE" id="PS00216">
    <property type="entry name" value="SUGAR_TRANSPORT_1"/>
    <property type="match status" value="1"/>
</dbReference>
<dbReference type="PANTHER" id="PTHR23517">
    <property type="entry name" value="RESISTANCE PROTEIN MDTM, PUTATIVE-RELATED-RELATED"/>
    <property type="match status" value="1"/>
</dbReference>
<feature type="transmembrane region" description="Helical" evidence="7">
    <location>
        <begin position="121"/>
        <end position="139"/>
    </location>
</feature>
<dbReference type="Gene3D" id="1.20.1250.20">
    <property type="entry name" value="MFS general substrate transporter like domains"/>
    <property type="match status" value="1"/>
</dbReference>
<evidence type="ECO:0000256" key="5">
    <source>
        <dbReference type="ARBA" id="ARBA00022989"/>
    </source>
</evidence>
<organism evidence="9 10">
    <name type="scientific">Saccharopolyspora gregorii</name>
    <dbReference type="NCBI Taxonomy" id="33914"/>
    <lineage>
        <taxon>Bacteria</taxon>
        <taxon>Bacillati</taxon>
        <taxon>Actinomycetota</taxon>
        <taxon>Actinomycetes</taxon>
        <taxon>Pseudonocardiales</taxon>
        <taxon>Pseudonocardiaceae</taxon>
        <taxon>Saccharopolyspora</taxon>
    </lineage>
</organism>
<evidence type="ECO:0000256" key="4">
    <source>
        <dbReference type="ARBA" id="ARBA00022692"/>
    </source>
</evidence>
<feature type="transmembrane region" description="Helical" evidence="7">
    <location>
        <begin position="387"/>
        <end position="406"/>
    </location>
</feature>
<evidence type="ECO:0000313" key="10">
    <source>
        <dbReference type="Proteomes" id="UP001500483"/>
    </source>
</evidence>
<evidence type="ECO:0000256" key="2">
    <source>
        <dbReference type="ARBA" id="ARBA00022448"/>
    </source>
</evidence>
<feature type="transmembrane region" description="Helical" evidence="7">
    <location>
        <begin position="151"/>
        <end position="174"/>
    </location>
</feature>
<feature type="domain" description="Major facilitator superfamily (MFS) profile" evidence="8">
    <location>
        <begin position="24"/>
        <end position="408"/>
    </location>
</feature>
<dbReference type="EMBL" id="BAAAYK010000038">
    <property type="protein sequence ID" value="GAA3364687.1"/>
    <property type="molecule type" value="Genomic_DNA"/>
</dbReference>
<evidence type="ECO:0000256" key="1">
    <source>
        <dbReference type="ARBA" id="ARBA00004651"/>
    </source>
</evidence>
<keyword evidence="5 7" id="KW-1133">Transmembrane helix</keyword>
<feature type="transmembrane region" description="Helical" evidence="7">
    <location>
        <begin position="26"/>
        <end position="51"/>
    </location>
</feature>
<comment type="caution">
    <text evidence="9">The sequence shown here is derived from an EMBL/GenBank/DDBJ whole genome shotgun (WGS) entry which is preliminary data.</text>
</comment>
<dbReference type="SUPFAM" id="SSF103473">
    <property type="entry name" value="MFS general substrate transporter"/>
    <property type="match status" value="1"/>
</dbReference>
<feature type="transmembrane region" description="Helical" evidence="7">
    <location>
        <begin position="262"/>
        <end position="285"/>
    </location>
</feature>
<dbReference type="InterPro" id="IPR050171">
    <property type="entry name" value="MFS_Transporters"/>
</dbReference>
<evidence type="ECO:0000256" key="7">
    <source>
        <dbReference type="SAM" id="Phobius"/>
    </source>
</evidence>
<dbReference type="Pfam" id="PF07690">
    <property type="entry name" value="MFS_1"/>
    <property type="match status" value="1"/>
</dbReference>
<feature type="transmembrane region" description="Helical" evidence="7">
    <location>
        <begin position="180"/>
        <end position="199"/>
    </location>
</feature>
<feature type="transmembrane region" description="Helical" evidence="7">
    <location>
        <begin position="297"/>
        <end position="322"/>
    </location>
</feature>
<sequence length="408" mass="41403">MTTPELALDRPLRAGTARPEMTRRGAFWFAGALLALFLMASTAPSPMYAIYQQRWGFSATVLTEVFSAYMVGILAALLLVGALSDRVGRRPVLLAALGLEIVAVLLLAFAPGVGWLFAGRALQGIATGAATGAISGSLLDFQPPGTSRGATLNGVSAGAGMALGSGLAGALVQFAPAPTVLAYLLLVAGFAVAVPLVWLMPEPVRGSRLPLRVALRPQRPGVPAGRGRAFALLATTMLAAWTVGGMFMSLGPSVAKSLVDGSPYLVGGLSVVAVAGVGAVAQLLLSGWLGQRAVRVAAPVLIAGLAVVAGSVLGGSAVGFFAGSAVVGAGWGMMFMGGFRLLTGLADPENRAATSSMIYIVAYLSATVPSMLLGILTTYAGLTTTTVVFAAVAALFAAVAWLSTYARH</sequence>
<evidence type="ECO:0000259" key="8">
    <source>
        <dbReference type="PROSITE" id="PS50850"/>
    </source>
</evidence>
<keyword evidence="6 7" id="KW-0472">Membrane</keyword>
<feature type="transmembrane region" description="Helical" evidence="7">
    <location>
        <begin position="92"/>
        <end position="115"/>
    </location>
</feature>
<keyword evidence="4 7" id="KW-0812">Transmembrane</keyword>
<keyword evidence="10" id="KW-1185">Reference proteome</keyword>
<evidence type="ECO:0000256" key="6">
    <source>
        <dbReference type="ARBA" id="ARBA00023136"/>
    </source>
</evidence>
<protein>
    <submittedName>
        <fullName evidence="9">MFS transporter</fullName>
    </submittedName>
</protein>
<keyword evidence="2" id="KW-0813">Transport</keyword>
<dbReference type="PANTHER" id="PTHR23517:SF3">
    <property type="entry name" value="INTEGRAL MEMBRANE TRANSPORT PROTEIN"/>
    <property type="match status" value="1"/>
</dbReference>
<proteinExistence type="predicted"/>
<name>A0ABP6S0C2_9PSEU</name>
<accession>A0ABP6S0C2</accession>
<feature type="transmembrane region" description="Helical" evidence="7">
    <location>
        <begin position="57"/>
        <end position="80"/>
    </location>
</feature>
<dbReference type="Proteomes" id="UP001500483">
    <property type="component" value="Unassembled WGS sequence"/>
</dbReference>
<dbReference type="InterPro" id="IPR011701">
    <property type="entry name" value="MFS"/>
</dbReference>
<keyword evidence="3" id="KW-1003">Cell membrane</keyword>
<dbReference type="PROSITE" id="PS50850">
    <property type="entry name" value="MFS"/>
    <property type="match status" value="1"/>
</dbReference>
<feature type="transmembrane region" description="Helical" evidence="7">
    <location>
        <begin position="358"/>
        <end position="381"/>
    </location>
</feature>
<evidence type="ECO:0000313" key="9">
    <source>
        <dbReference type="EMBL" id="GAA3364687.1"/>
    </source>
</evidence>
<feature type="transmembrane region" description="Helical" evidence="7">
    <location>
        <begin position="229"/>
        <end position="250"/>
    </location>
</feature>
<dbReference type="InterPro" id="IPR036259">
    <property type="entry name" value="MFS_trans_sf"/>
</dbReference>
<dbReference type="InterPro" id="IPR020846">
    <property type="entry name" value="MFS_dom"/>
</dbReference>
<feature type="transmembrane region" description="Helical" evidence="7">
    <location>
        <begin position="328"/>
        <end position="346"/>
    </location>
</feature>
<gene>
    <name evidence="9" type="ORF">GCM10020366_61560</name>
</gene>